<sequence>MTDHAIAVTGLGMVTPAGVGVAASWDRVRAGRPTAAADPVLHDNLVHISCRVPDFDPVALLGGRVARRLDPFVQFALVAVREALADAGLDPGTWDGSRVGVVLGCGGYGAATLEAQARVLLESSARKVSPQLLPMHLSNLAAGRVSIELGTTGPSLVVATACASGTTAIGVARDLLNLHRCDIVVAGGTEAMVTPLVIAAFAQMGALSTRQDDPAGASRPFDAARDGFVAGEGAAVLVMERAADARARGARVRARVIGFGMSADAHHVTAPAPDGRGLEQSLRAALSDAGAGPSDIGHVNAHGTSTQLNDLVESEVIERVLGPDTLVTSTKGVTGHMLGAAGAAEAALTVLSLEHGTVPPTANLTDLDPRIKLDVPTTARPLAPALAVSQSAAFGGQNAALVLAPA</sequence>
<dbReference type="EMBL" id="VFNX01000001">
    <property type="protein sequence ID" value="TQK98360.1"/>
    <property type="molecule type" value="Genomic_DNA"/>
</dbReference>
<dbReference type="GO" id="GO:0004315">
    <property type="term" value="F:3-oxoacyl-[acyl-carrier-protein] synthase activity"/>
    <property type="evidence" value="ECO:0007669"/>
    <property type="project" value="InterPro"/>
</dbReference>
<dbReference type="InterPro" id="IPR014031">
    <property type="entry name" value="Ketoacyl_synth_C"/>
</dbReference>
<dbReference type="InterPro" id="IPR020841">
    <property type="entry name" value="PKS_Beta-ketoAc_synthase_dom"/>
</dbReference>
<dbReference type="PANTHER" id="PTHR11712:SF347">
    <property type="entry name" value="BETA KETOACYL-ACYL CARRIER PROTEIN SYNTHASE"/>
    <property type="match status" value="1"/>
</dbReference>
<evidence type="ECO:0000313" key="7">
    <source>
        <dbReference type="Proteomes" id="UP000318103"/>
    </source>
</evidence>
<evidence type="ECO:0000313" key="6">
    <source>
        <dbReference type="EMBL" id="TQK98360.1"/>
    </source>
</evidence>
<dbReference type="InterPro" id="IPR018201">
    <property type="entry name" value="Ketoacyl_synth_AS"/>
</dbReference>
<reference evidence="6 7" key="1">
    <citation type="submission" date="2019-06" db="EMBL/GenBank/DDBJ databases">
        <title>Sequencing the genomes of 1000 actinobacteria strains.</title>
        <authorList>
            <person name="Klenk H.-P."/>
        </authorList>
    </citation>
    <scope>NUCLEOTIDE SEQUENCE [LARGE SCALE GENOMIC DNA]</scope>
    <source>
        <strain evidence="6 7">DSM 41929</strain>
    </source>
</reference>
<dbReference type="CDD" id="cd00834">
    <property type="entry name" value="KAS_I_II"/>
    <property type="match status" value="1"/>
</dbReference>
<evidence type="ECO:0000256" key="4">
    <source>
        <dbReference type="RuleBase" id="RU003694"/>
    </source>
</evidence>
<dbReference type="Pfam" id="PF02801">
    <property type="entry name" value="Ketoacyl-synt_C"/>
    <property type="match status" value="1"/>
</dbReference>
<dbReference type="GO" id="GO:0006633">
    <property type="term" value="P:fatty acid biosynthetic process"/>
    <property type="evidence" value="ECO:0007669"/>
    <property type="project" value="InterPro"/>
</dbReference>
<comment type="similarity">
    <text evidence="1 4">Belongs to the thiolase-like superfamily. Beta-ketoacyl-ACP synthases family.</text>
</comment>
<dbReference type="PROSITE" id="PS00606">
    <property type="entry name" value="KS3_1"/>
    <property type="match status" value="1"/>
</dbReference>
<proteinExistence type="inferred from homology"/>
<dbReference type="OrthoDB" id="9808669at2"/>
<dbReference type="SUPFAM" id="SSF53901">
    <property type="entry name" value="Thiolase-like"/>
    <property type="match status" value="2"/>
</dbReference>
<dbReference type="InterPro" id="IPR016039">
    <property type="entry name" value="Thiolase-like"/>
</dbReference>
<comment type="caution">
    <text evidence="6">The sequence shown here is derived from an EMBL/GenBank/DDBJ whole genome shotgun (WGS) entry which is preliminary data.</text>
</comment>
<dbReference type="PANTHER" id="PTHR11712">
    <property type="entry name" value="POLYKETIDE SYNTHASE-RELATED"/>
    <property type="match status" value="1"/>
</dbReference>
<dbReference type="SMART" id="SM00825">
    <property type="entry name" value="PKS_KS"/>
    <property type="match status" value="1"/>
</dbReference>
<evidence type="ECO:0000256" key="1">
    <source>
        <dbReference type="ARBA" id="ARBA00008467"/>
    </source>
</evidence>
<organism evidence="6 7">
    <name type="scientific">Streptomyces puniciscabiei</name>
    <dbReference type="NCBI Taxonomy" id="164348"/>
    <lineage>
        <taxon>Bacteria</taxon>
        <taxon>Bacillati</taxon>
        <taxon>Actinomycetota</taxon>
        <taxon>Actinomycetes</taxon>
        <taxon>Kitasatosporales</taxon>
        <taxon>Streptomycetaceae</taxon>
        <taxon>Streptomyces</taxon>
    </lineage>
</organism>
<dbReference type="InterPro" id="IPR000794">
    <property type="entry name" value="Beta-ketoacyl_synthase"/>
</dbReference>
<feature type="domain" description="Ketosynthase family 3 (KS3)" evidence="5">
    <location>
        <begin position="3"/>
        <end position="405"/>
    </location>
</feature>
<accession>A0A542UGZ7</accession>
<keyword evidence="7" id="KW-1185">Reference proteome</keyword>
<dbReference type="FunFam" id="3.40.47.10:FF:000018">
    <property type="entry name" value="3-oxoacyl-[acyl-carrier-protein] synthase 2"/>
    <property type="match status" value="1"/>
</dbReference>
<dbReference type="RefSeq" id="WP_055708321.1">
    <property type="nucleotide sequence ID" value="NZ_JBPJFI010000001.1"/>
</dbReference>
<dbReference type="Gene3D" id="3.40.47.10">
    <property type="match status" value="2"/>
</dbReference>
<dbReference type="PROSITE" id="PS52004">
    <property type="entry name" value="KS3_2"/>
    <property type="match status" value="1"/>
</dbReference>
<name>A0A542UGZ7_9ACTN</name>
<protein>
    <submittedName>
        <fullName evidence="6">3-oxoacyl-[acyl-carrier-protein] synthase II</fullName>
    </submittedName>
</protein>
<evidence type="ECO:0000256" key="2">
    <source>
        <dbReference type="ARBA" id="ARBA00022679"/>
    </source>
</evidence>
<gene>
    <name evidence="6" type="ORF">FB563_3382</name>
</gene>
<evidence type="ECO:0000259" key="5">
    <source>
        <dbReference type="PROSITE" id="PS52004"/>
    </source>
</evidence>
<dbReference type="NCBIfam" id="NF005589">
    <property type="entry name" value="PRK07314.1"/>
    <property type="match status" value="1"/>
</dbReference>
<evidence type="ECO:0000256" key="3">
    <source>
        <dbReference type="ARBA" id="ARBA00023315"/>
    </source>
</evidence>
<dbReference type="AlphaFoldDB" id="A0A542UGZ7"/>
<dbReference type="Proteomes" id="UP000318103">
    <property type="component" value="Unassembled WGS sequence"/>
</dbReference>
<dbReference type="InterPro" id="IPR014030">
    <property type="entry name" value="Ketoacyl_synth_N"/>
</dbReference>
<keyword evidence="2 4" id="KW-0808">Transferase</keyword>
<keyword evidence="3" id="KW-0012">Acyltransferase</keyword>
<dbReference type="Pfam" id="PF00109">
    <property type="entry name" value="ketoacyl-synt"/>
    <property type="match status" value="1"/>
</dbReference>